<evidence type="ECO:0000313" key="2">
    <source>
        <dbReference type="EMBL" id="KZV82343.1"/>
    </source>
</evidence>
<protein>
    <submittedName>
        <fullName evidence="2">Uncharacterized protein</fullName>
    </submittedName>
</protein>
<proteinExistence type="predicted"/>
<feature type="transmembrane region" description="Helical" evidence="1">
    <location>
        <begin position="37"/>
        <end position="58"/>
    </location>
</feature>
<dbReference type="EMBL" id="KV426330">
    <property type="protein sequence ID" value="KZV82343.1"/>
    <property type="molecule type" value="Genomic_DNA"/>
</dbReference>
<dbReference type="Proteomes" id="UP000077266">
    <property type="component" value="Unassembled WGS sequence"/>
</dbReference>
<keyword evidence="1" id="KW-0472">Membrane</keyword>
<evidence type="ECO:0000256" key="1">
    <source>
        <dbReference type="SAM" id="Phobius"/>
    </source>
</evidence>
<name>A0A165CEX6_EXIGL</name>
<sequence>MDKDKSESLRLILDSRDAWTHRYDAAKACMRRRLWPLARVLLAAWVVWYTFCSVPSWYDTVMWWKDLLEYGPYTYTLSRQLEGWHNRTTPADIFQPKVEDLHIAVLYSAMAQPEGFGFALFDGGLLVDGKGEVVRLHEEDYTLIQELVTNAEALPRDEIWHVKSRVSCRTGYSAFAPQQNWQFQRAKGTQTSVVRLASFNDWGGNPNRLHRAVAGRRRLPEPLVELLRFEEENPTGPPRNWNAFAGDGAACTGLALFALDPWMPR</sequence>
<keyword evidence="3" id="KW-1185">Reference proteome</keyword>
<dbReference type="AlphaFoldDB" id="A0A165CEX6"/>
<organism evidence="2 3">
    <name type="scientific">Exidia glandulosa HHB12029</name>
    <dbReference type="NCBI Taxonomy" id="1314781"/>
    <lineage>
        <taxon>Eukaryota</taxon>
        <taxon>Fungi</taxon>
        <taxon>Dikarya</taxon>
        <taxon>Basidiomycota</taxon>
        <taxon>Agaricomycotina</taxon>
        <taxon>Agaricomycetes</taxon>
        <taxon>Auriculariales</taxon>
        <taxon>Exidiaceae</taxon>
        <taxon>Exidia</taxon>
    </lineage>
</organism>
<keyword evidence="1" id="KW-1133">Transmembrane helix</keyword>
<dbReference type="InParanoid" id="A0A165CEX6"/>
<evidence type="ECO:0000313" key="3">
    <source>
        <dbReference type="Proteomes" id="UP000077266"/>
    </source>
</evidence>
<keyword evidence="1" id="KW-0812">Transmembrane</keyword>
<reference evidence="2 3" key="1">
    <citation type="journal article" date="2016" name="Mol. Biol. Evol.">
        <title>Comparative Genomics of Early-Diverging Mushroom-Forming Fungi Provides Insights into the Origins of Lignocellulose Decay Capabilities.</title>
        <authorList>
            <person name="Nagy L.G."/>
            <person name="Riley R."/>
            <person name="Tritt A."/>
            <person name="Adam C."/>
            <person name="Daum C."/>
            <person name="Floudas D."/>
            <person name="Sun H."/>
            <person name="Yadav J.S."/>
            <person name="Pangilinan J."/>
            <person name="Larsson K.H."/>
            <person name="Matsuura K."/>
            <person name="Barry K."/>
            <person name="Labutti K."/>
            <person name="Kuo R."/>
            <person name="Ohm R.A."/>
            <person name="Bhattacharya S.S."/>
            <person name="Shirouzu T."/>
            <person name="Yoshinaga Y."/>
            <person name="Martin F.M."/>
            <person name="Grigoriev I.V."/>
            <person name="Hibbett D.S."/>
        </authorList>
    </citation>
    <scope>NUCLEOTIDE SEQUENCE [LARGE SCALE GENOMIC DNA]</scope>
    <source>
        <strain evidence="2 3">HHB12029</strain>
    </source>
</reference>
<gene>
    <name evidence="2" type="ORF">EXIGLDRAFT_729841</name>
</gene>
<accession>A0A165CEX6</accession>